<dbReference type="EC" id="7.4.2.9" evidence="8"/>
<evidence type="ECO:0000256" key="6">
    <source>
        <dbReference type="ARBA" id="ARBA00022840"/>
    </source>
</evidence>
<dbReference type="Gene3D" id="3.40.50.300">
    <property type="entry name" value="P-loop containing nucleotide triphosphate hydrolases"/>
    <property type="match status" value="2"/>
</dbReference>
<reference evidence="11 12" key="1">
    <citation type="submission" date="2015-11" db="EMBL/GenBank/DDBJ databases">
        <title>Genomic analysis of 38 Legionella species identifies large and diverse effector repertoires.</title>
        <authorList>
            <person name="Burstein D."/>
            <person name="Amaro F."/>
            <person name="Zusman T."/>
            <person name="Lifshitz Z."/>
            <person name="Cohen O."/>
            <person name="Gilbert J.A."/>
            <person name="Pupko T."/>
            <person name="Shuman H.A."/>
            <person name="Segal G."/>
        </authorList>
    </citation>
    <scope>NUCLEOTIDE SEQUENCE [LARGE SCALE GENOMIC DNA]</scope>
    <source>
        <strain evidence="11 12">Mt.St.Helens-4</strain>
    </source>
</reference>
<keyword evidence="5" id="KW-0547">Nucleotide-binding</keyword>
<comment type="catalytic activity">
    <reaction evidence="9">
        <text>a dipeptide(out) + ATP + H2O = a dipeptide(in) + ADP + phosphate + H(+)</text>
        <dbReference type="Rhea" id="RHEA:23120"/>
        <dbReference type="ChEBI" id="CHEBI:15377"/>
        <dbReference type="ChEBI" id="CHEBI:15378"/>
        <dbReference type="ChEBI" id="CHEBI:30616"/>
        <dbReference type="ChEBI" id="CHEBI:43474"/>
        <dbReference type="ChEBI" id="CHEBI:90799"/>
        <dbReference type="ChEBI" id="CHEBI:456216"/>
        <dbReference type="EC" id="7.4.2.9"/>
    </reaction>
</comment>
<feature type="domain" description="ABC transporter" evidence="10">
    <location>
        <begin position="370"/>
        <end position="609"/>
    </location>
</feature>
<accession>A0A0W0YH48</accession>
<comment type="subcellular location">
    <subcellularLocation>
        <location evidence="1">Cell inner membrane</location>
        <topology evidence="1">Peripheral membrane protein</topology>
    </subcellularLocation>
</comment>
<evidence type="ECO:0000256" key="2">
    <source>
        <dbReference type="ARBA" id="ARBA00005417"/>
    </source>
</evidence>
<keyword evidence="6 11" id="KW-0067">ATP-binding</keyword>
<dbReference type="GO" id="GO:0005524">
    <property type="term" value="F:ATP binding"/>
    <property type="evidence" value="ECO:0007669"/>
    <property type="project" value="UniProtKB-KW"/>
</dbReference>
<organism evidence="11 12">
    <name type="scientific">Legionella sainthelensi</name>
    <dbReference type="NCBI Taxonomy" id="28087"/>
    <lineage>
        <taxon>Bacteria</taxon>
        <taxon>Pseudomonadati</taxon>
        <taxon>Pseudomonadota</taxon>
        <taxon>Gammaproteobacteria</taxon>
        <taxon>Legionellales</taxon>
        <taxon>Legionellaceae</taxon>
        <taxon>Legionella</taxon>
    </lineage>
</organism>
<evidence type="ECO:0000256" key="3">
    <source>
        <dbReference type="ARBA" id="ARBA00022448"/>
    </source>
</evidence>
<dbReference type="InterPro" id="IPR027417">
    <property type="entry name" value="P-loop_NTPase"/>
</dbReference>
<dbReference type="GO" id="GO:0016887">
    <property type="term" value="F:ATP hydrolysis activity"/>
    <property type="evidence" value="ECO:0007669"/>
    <property type="project" value="InterPro"/>
</dbReference>
<keyword evidence="4" id="KW-1003">Cell membrane</keyword>
<dbReference type="NCBIfam" id="NF008453">
    <property type="entry name" value="PRK11308.1"/>
    <property type="match status" value="2"/>
</dbReference>
<dbReference type="GO" id="GO:0015833">
    <property type="term" value="P:peptide transport"/>
    <property type="evidence" value="ECO:0007669"/>
    <property type="project" value="InterPro"/>
</dbReference>
<evidence type="ECO:0000256" key="7">
    <source>
        <dbReference type="ARBA" id="ARBA00023136"/>
    </source>
</evidence>
<dbReference type="SMART" id="SM00382">
    <property type="entry name" value="AAA"/>
    <property type="match status" value="2"/>
</dbReference>
<dbReference type="CDD" id="cd03257">
    <property type="entry name" value="ABC_NikE_OppD_transporters"/>
    <property type="match status" value="2"/>
</dbReference>
<evidence type="ECO:0000256" key="8">
    <source>
        <dbReference type="ARBA" id="ARBA00038852"/>
    </source>
</evidence>
<evidence type="ECO:0000256" key="1">
    <source>
        <dbReference type="ARBA" id="ARBA00004417"/>
    </source>
</evidence>
<evidence type="ECO:0000256" key="4">
    <source>
        <dbReference type="ARBA" id="ARBA00022475"/>
    </source>
</evidence>
<name>A0A0W0YH48_9GAMM</name>
<dbReference type="InterPro" id="IPR003439">
    <property type="entry name" value="ABC_transporter-like_ATP-bd"/>
</dbReference>
<feature type="domain" description="ABC transporter" evidence="10">
    <location>
        <begin position="20"/>
        <end position="269"/>
    </location>
</feature>
<dbReference type="GO" id="GO:0005886">
    <property type="term" value="C:plasma membrane"/>
    <property type="evidence" value="ECO:0007669"/>
    <property type="project" value="UniProtKB-SubCell"/>
</dbReference>
<evidence type="ECO:0000313" key="11">
    <source>
        <dbReference type="EMBL" id="KTD55983.1"/>
    </source>
</evidence>
<proteinExistence type="inferred from homology"/>
<gene>
    <name evidence="11" type="primary">gsiA</name>
    <name evidence="11" type="ORF">Lsai_2113</name>
</gene>
<comment type="caution">
    <text evidence="11">The sequence shown here is derived from an EMBL/GenBank/DDBJ whole genome shotgun (WGS) entry which is preliminary data.</text>
</comment>
<dbReference type="Proteomes" id="UP000054621">
    <property type="component" value="Unassembled WGS sequence"/>
</dbReference>
<dbReference type="Pfam" id="PF08352">
    <property type="entry name" value="oligo_HPY"/>
    <property type="match status" value="2"/>
</dbReference>
<dbReference type="AlphaFoldDB" id="A0A0W0YH48"/>
<dbReference type="PANTHER" id="PTHR43297">
    <property type="entry name" value="OLIGOPEPTIDE TRANSPORT ATP-BINDING PROTEIN APPD"/>
    <property type="match status" value="1"/>
</dbReference>
<evidence type="ECO:0000259" key="10">
    <source>
        <dbReference type="PROSITE" id="PS50893"/>
    </source>
</evidence>
<evidence type="ECO:0000256" key="5">
    <source>
        <dbReference type="ARBA" id="ARBA00022741"/>
    </source>
</evidence>
<evidence type="ECO:0000313" key="12">
    <source>
        <dbReference type="Proteomes" id="UP000054621"/>
    </source>
</evidence>
<keyword evidence="3" id="KW-0813">Transport</keyword>
<keyword evidence="7" id="KW-0472">Membrane</keyword>
<dbReference type="NCBIfam" id="TIGR01727">
    <property type="entry name" value="oligo_HPY"/>
    <property type="match status" value="1"/>
</dbReference>
<evidence type="ECO:0000256" key="9">
    <source>
        <dbReference type="ARBA" id="ARBA00047356"/>
    </source>
</evidence>
<dbReference type="PATRIC" id="fig|28087.4.peg.2278"/>
<comment type="similarity">
    <text evidence="2">Belongs to the ABC transporter superfamily.</text>
</comment>
<dbReference type="PROSITE" id="PS50893">
    <property type="entry name" value="ABC_TRANSPORTER_2"/>
    <property type="match status" value="2"/>
</dbReference>
<dbReference type="PANTHER" id="PTHR43297:SF2">
    <property type="entry name" value="DIPEPTIDE TRANSPORT ATP-BINDING PROTEIN DPPD"/>
    <property type="match status" value="1"/>
</dbReference>
<dbReference type="InterPro" id="IPR050388">
    <property type="entry name" value="ABC_Ni/Peptide_Import"/>
</dbReference>
<protein>
    <recommendedName>
        <fullName evidence="8">ABC-type dipeptide transporter</fullName>
        <ecNumber evidence="8">7.4.2.9</ecNumber>
    </recommendedName>
</protein>
<sequence length="616" mass="69260">MASRKRGIIRRNMQKKSVEIHQLSVVFQDHRKIVPALDQLNFNLHPGETLALLGESGCGKSLTSLALMRLLPKSGAYGIESQIYVDGQDILDLSEYMMRQLRGRKIAMIFQEPMTALNPVMTIGEQLGEVLTKHHSLTSQELEKSLLSLLHEVEMPHPQIKIHQYPHQLSGGQKQRVVIAMALACKPDILIADEPTTALDVTVQAQILNLLKKIQNTRKMGMLLITHDLGVVKAMATHVSVMYAGQIVAQSPIEEFFSRQTQHPYVQQLLDSVPSFAKREERLSVISGCVPTLDEMPSGCRFHPRCIYAFPRCQLEQPQLQDLKGQLVRCHLYPELSELPPLEKNKVEWSPTNSEMNTILHVTNLSIAFVQKKKIFSRHKECLKAVDGLSFRLHQGKTLALVGESGCGKTTTSRALLRLLPVVGGEIQYKGQNVLKLRGRALREYRKKVQIIFQDPYSSMNPRMTVGEILAEGMYAQGMAHSFIHKKQKELLNHVNLPSTSLQRYPHQFSGGQRQRICIARALATEPDILICDEPTSALDVSVQAQILNLLKELQQETRVSYLFITHNMGVVSYIADDVLVMKDGVGIEFGPCATILQHPKEAYTRQLLNAVLDIF</sequence>
<dbReference type="NCBIfam" id="NF007739">
    <property type="entry name" value="PRK10419.1"/>
    <property type="match status" value="2"/>
</dbReference>
<dbReference type="PROSITE" id="PS00211">
    <property type="entry name" value="ABC_TRANSPORTER_1"/>
    <property type="match status" value="2"/>
</dbReference>
<dbReference type="FunFam" id="3.40.50.300:FF:000016">
    <property type="entry name" value="Oligopeptide ABC transporter ATP-binding component"/>
    <property type="match status" value="2"/>
</dbReference>
<dbReference type="SUPFAM" id="SSF52540">
    <property type="entry name" value="P-loop containing nucleoside triphosphate hydrolases"/>
    <property type="match status" value="2"/>
</dbReference>
<dbReference type="EMBL" id="LNYV01000034">
    <property type="protein sequence ID" value="KTD55983.1"/>
    <property type="molecule type" value="Genomic_DNA"/>
</dbReference>
<dbReference type="InterPro" id="IPR017871">
    <property type="entry name" value="ABC_transporter-like_CS"/>
</dbReference>
<dbReference type="GO" id="GO:0055085">
    <property type="term" value="P:transmembrane transport"/>
    <property type="evidence" value="ECO:0007669"/>
    <property type="project" value="UniProtKB-ARBA"/>
</dbReference>
<dbReference type="InterPro" id="IPR003593">
    <property type="entry name" value="AAA+_ATPase"/>
</dbReference>
<dbReference type="STRING" id="28087.Lsai_2113"/>
<dbReference type="eggNOG" id="COG4172">
    <property type="taxonomic scope" value="Bacteria"/>
</dbReference>
<dbReference type="InterPro" id="IPR013563">
    <property type="entry name" value="Oligopep_ABC_C"/>
</dbReference>
<dbReference type="Pfam" id="PF00005">
    <property type="entry name" value="ABC_tran"/>
    <property type="match status" value="2"/>
</dbReference>